<dbReference type="GO" id="GO:0003677">
    <property type="term" value="F:DNA binding"/>
    <property type="evidence" value="ECO:0007669"/>
    <property type="project" value="InterPro"/>
</dbReference>
<evidence type="ECO:0000313" key="2">
    <source>
        <dbReference type="EMBL" id="OGK16896.1"/>
    </source>
</evidence>
<keyword evidence="1" id="KW-0472">Membrane</keyword>
<sequence length="207" mass="23932">MQTVGQILKSERKRLEYSIEDIEKKTRIRKKYLEGLEQSNWSLFPSKTYILGVLKSYGSLLNLNEEKLDAFFRREYERTDSQKFTRKVNAKQLIPSSKIYMRLGIVFSVLLLALYFGVQLVHLLTPPKVEIVAPINDHLPPRTQKFDLIGLTEKDAIVEINGERYVLNEENQFSAKIPILKKNTKVTINVTGANGKKTTITKIYRIL</sequence>
<reference evidence="2 3" key="1">
    <citation type="journal article" date="2016" name="Nat. Commun.">
        <title>Thousands of microbial genomes shed light on interconnected biogeochemical processes in an aquifer system.</title>
        <authorList>
            <person name="Anantharaman K."/>
            <person name="Brown C.T."/>
            <person name="Hug L.A."/>
            <person name="Sharon I."/>
            <person name="Castelle C.J."/>
            <person name="Probst A.J."/>
            <person name="Thomas B.C."/>
            <person name="Singh A."/>
            <person name="Wilkins M.J."/>
            <person name="Karaoz U."/>
            <person name="Brodie E.L."/>
            <person name="Williams K.H."/>
            <person name="Hubbard S.S."/>
            <person name="Banfield J.F."/>
        </authorList>
    </citation>
    <scope>NUCLEOTIDE SEQUENCE [LARGE SCALE GENOMIC DNA]</scope>
</reference>
<dbReference type="Gene3D" id="1.10.260.40">
    <property type="entry name" value="lambda repressor-like DNA-binding domains"/>
    <property type="match status" value="1"/>
</dbReference>
<gene>
    <name evidence="2" type="ORF">A2690_03470</name>
</gene>
<evidence type="ECO:0000256" key="1">
    <source>
        <dbReference type="SAM" id="Phobius"/>
    </source>
</evidence>
<dbReference type="PANTHER" id="PTHR34475:SF1">
    <property type="entry name" value="CYTOSKELETON PROTEIN RODZ"/>
    <property type="match status" value="1"/>
</dbReference>
<dbReference type="InterPro" id="IPR010982">
    <property type="entry name" value="Lambda_DNA-bd_dom_sf"/>
</dbReference>
<dbReference type="InterPro" id="IPR050400">
    <property type="entry name" value="Bact_Cytoskel_RodZ"/>
</dbReference>
<dbReference type="EMBL" id="MFZF01000009">
    <property type="protein sequence ID" value="OGK16896.1"/>
    <property type="molecule type" value="Genomic_DNA"/>
</dbReference>
<evidence type="ECO:0008006" key="4">
    <source>
        <dbReference type="Google" id="ProtNLM"/>
    </source>
</evidence>
<feature type="transmembrane region" description="Helical" evidence="1">
    <location>
        <begin position="99"/>
        <end position="118"/>
    </location>
</feature>
<dbReference type="AlphaFoldDB" id="A0A1F7GDG8"/>
<dbReference type="Pfam" id="PF13413">
    <property type="entry name" value="HTH_25"/>
    <property type="match status" value="1"/>
</dbReference>
<accession>A0A1F7GDG8</accession>
<evidence type="ECO:0000313" key="3">
    <source>
        <dbReference type="Proteomes" id="UP000178372"/>
    </source>
</evidence>
<comment type="caution">
    <text evidence="2">The sequence shown here is derived from an EMBL/GenBank/DDBJ whole genome shotgun (WGS) entry which is preliminary data.</text>
</comment>
<proteinExistence type="predicted"/>
<protein>
    <recommendedName>
        <fullName evidence="4">HTH cro/C1-type domain-containing protein</fullName>
    </recommendedName>
</protein>
<name>A0A1F7GDG8_9BACT</name>
<dbReference type="Proteomes" id="UP000178372">
    <property type="component" value="Unassembled WGS sequence"/>
</dbReference>
<organism evidence="2 3">
    <name type="scientific">Candidatus Roizmanbacteria bacterium RIFCSPHIGHO2_01_FULL_39_12b</name>
    <dbReference type="NCBI Taxonomy" id="1802030"/>
    <lineage>
        <taxon>Bacteria</taxon>
        <taxon>Candidatus Roizmaniibacteriota</taxon>
    </lineage>
</organism>
<keyword evidence="1" id="KW-1133">Transmembrane helix</keyword>
<keyword evidence="1" id="KW-0812">Transmembrane</keyword>
<dbReference type="PANTHER" id="PTHR34475">
    <property type="match status" value="1"/>
</dbReference>